<dbReference type="EMBL" id="BAAAHB010000008">
    <property type="protein sequence ID" value="GAA0451722.1"/>
    <property type="molecule type" value="Genomic_DNA"/>
</dbReference>
<comment type="similarity">
    <text evidence="1">Belongs to the TTC38 family.</text>
</comment>
<evidence type="ECO:0000256" key="4">
    <source>
        <dbReference type="ARBA" id="ARBA00022803"/>
    </source>
</evidence>
<dbReference type="SUPFAM" id="SSF48452">
    <property type="entry name" value="TPR-like"/>
    <property type="match status" value="1"/>
</dbReference>
<keyword evidence="6" id="KW-1185">Reference proteome</keyword>
<keyword evidence="3" id="KW-0677">Repeat</keyword>
<evidence type="ECO:0000256" key="3">
    <source>
        <dbReference type="ARBA" id="ARBA00022737"/>
    </source>
</evidence>
<dbReference type="Gene3D" id="1.25.40.10">
    <property type="entry name" value="Tetratricopeptide repeat domain"/>
    <property type="match status" value="1"/>
</dbReference>
<evidence type="ECO:0000313" key="5">
    <source>
        <dbReference type="EMBL" id="GAA0451722.1"/>
    </source>
</evidence>
<reference evidence="5 6" key="1">
    <citation type="journal article" date="2019" name="Int. J. Syst. Evol. Microbiol.">
        <title>The Global Catalogue of Microorganisms (GCM) 10K type strain sequencing project: providing services to taxonomists for standard genome sequencing and annotation.</title>
        <authorList>
            <consortium name="The Broad Institute Genomics Platform"/>
            <consortium name="The Broad Institute Genome Sequencing Center for Infectious Disease"/>
            <person name="Wu L."/>
            <person name="Ma J."/>
        </authorList>
    </citation>
    <scope>NUCLEOTIDE SEQUENCE [LARGE SCALE GENOMIC DNA]</scope>
    <source>
        <strain evidence="5 6">JCM 10649</strain>
    </source>
</reference>
<name>A0ABN0ZLA8_9ACTN</name>
<dbReference type="PANTHER" id="PTHR16263">
    <property type="entry name" value="TETRATRICOPEPTIDE REPEAT PROTEIN 38"/>
    <property type="match status" value="1"/>
</dbReference>
<dbReference type="Proteomes" id="UP001499895">
    <property type="component" value="Unassembled WGS sequence"/>
</dbReference>
<protein>
    <recommendedName>
        <fullName evidence="2">Tetratricopeptide repeat protein 38</fullName>
    </recommendedName>
</protein>
<sequence length="461" mass="50995">MTHSDADAVRHYERALDCLLLFREEVAPELRAALAASPRSVMGHVFTAYLGLLGTEETDAAEARRVFEEFRRNVRLSDVTDRERLHLDAATSWLDGRIHRAGRLLGEISVAHPRDALALAVGHQIDFFTGDAARLRDRVGGALSAWDEDDPHYGFLLGMYAFGLEEAGHYGRAEEVGLAAVERQAHDVWGIHAVVHTYEMQGRFADGIRYLDDRADAWTVGNYLRVHNWWHYALYVLETGRTDRVLEIYDSAVHHADSAPVAMELLDAASLLWRLYLTGADTGSRWAALADAWAGRRDGAYYAFNDVHAVMAYVGADRVSAAERLIRDRQAWALSAGPEVSNVAMTAEVGLPVCRALVAYGQGRYGEVVDLLLPLRYRLHTFGGSHAQRDAVQRTLVEAALRAGHHDVARTLLSERAGLRPTSPYNQWARARLAERLGDTALADVSRRRAAEQASAGVPAG</sequence>
<gene>
    <name evidence="5" type="ORF">GCM10009544_13140</name>
</gene>
<evidence type="ECO:0000256" key="2">
    <source>
        <dbReference type="ARBA" id="ARBA00019992"/>
    </source>
</evidence>
<keyword evidence="4" id="KW-0802">TPR repeat</keyword>
<evidence type="ECO:0000313" key="6">
    <source>
        <dbReference type="Proteomes" id="UP001499895"/>
    </source>
</evidence>
<comment type="caution">
    <text evidence="5">The sequence shown here is derived from an EMBL/GenBank/DDBJ whole genome shotgun (WGS) entry which is preliminary data.</text>
</comment>
<proteinExistence type="inferred from homology"/>
<dbReference type="RefSeq" id="WP_344087025.1">
    <property type="nucleotide sequence ID" value="NZ_BAAAHB010000008.1"/>
</dbReference>
<dbReference type="CDD" id="cd05804">
    <property type="entry name" value="StaR_like"/>
    <property type="match status" value="1"/>
</dbReference>
<organism evidence="5 6">
    <name type="scientific">Streptomyces stramineus</name>
    <dbReference type="NCBI Taxonomy" id="173861"/>
    <lineage>
        <taxon>Bacteria</taxon>
        <taxon>Bacillati</taxon>
        <taxon>Actinomycetota</taxon>
        <taxon>Actinomycetes</taxon>
        <taxon>Kitasatosporales</taxon>
        <taxon>Streptomycetaceae</taxon>
        <taxon>Streptomyces</taxon>
    </lineage>
</organism>
<dbReference type="InterPro" id="IPR011990">
    <property type="entry name" value="TPR-like_helical_dom_sf"/>
</dbReference>
<evidence type="ECO:0000256" key="1">
    <source>
        <dbReference type="ARBA" id="ARBA00005857"/>
    </source>
</evidence>
<dbReference type="InterPro" id="IPR033891">
    <property type="entry name" value="TTC38"/>
</dbReference>
<dbReference type="PANTHER" id="PTHR16263:SF4">
    <property type="entry name" value="TETRATRICOPEPTIDE REPEAT PROTEIN 38"/>
    <property type="match status" value="1"/>
</dbReference>
<accession>A0ABN0ZLA8</accession>